<dbReference type="InterPro" id="IPR051782">
    <property type="entry name" value="ABC_Transporter_VariousFunc"/>
</dbReference>
<dbReference type="PROSITE" id="PS50893">
    <property type="entry name" value="ABC_TRANSPORTER_2"/>
    <property type="match status" value="1"/>
</dbReference>
<dbReference type="PANTHER" id="PTHR42939:SF1">
    <property type="entry name" value="ABC TRANSPORTER ATP-BINDING PROTEIN ALBC-RELATED"/>
    <property type="match status" value="1"/>
</dbReference>
<dbReference type="RefSeq" id="WP_343131663.1">
    <property type="nucleotide sequence ID" value="NZ_JBCITK010000001.1"/>
</dbReference>
<gene>
    <name evidence="5" type="ORF">MKY91_18025</name>
</gene>
<dbReference type="SMART" id="SM00382">
    <property type="entry name" value="AAA"/>
    <property type="match status" value="1"/>
</dbReference>
<keyword evidence="3 5" id="KW-0067">ATP-binding</keyword>
<evidence type="ECO:0000256" key="1">
    <source>
        <dbReference type="ARBA" id="ARBA00022448"/>
    </source>
</evidence>
<dbReference type="GO" id="GO:0005524">
    <property type="term" value="F:ATP binding"/>
    <property type="evidence" value="ECO:0007669"/>
    <property type="project" value="UniProtKB-KW"/>
</dbReference>
<dbReference type="Gene3D" id="3.40.50.300">
    <property type="entry name" value="P-loop containing nucleotide triphosphate hydrolases"/>
    <property type="match status" value="1"/>
</dbReference>
<dbReference type="InterPro" id="IPR003439">
    <property type="entry name" value="ABC_transporter-like_ATP-bd"/>
</dbReference>
<dbReference type="EMBL" id="JBCITK010000001">
    <property type="protein sequence ID" value="MEN0645060.1"/>
    <property type="molecule type" value="Genomic_DNA"/>
</dbReference>
<feature type="domain" description="ABC transporter" evidence="4">
    <location>
        <begin position="4"/>
        <end position="229"/>
    </location>
</feature>
<evidence type="ECO:0000313" key="6">
    <source>
        <dbReference type="Proteomes" id="UP001418796"/>
    </source>
</evidence>
<keyword evidence="6" id="KW-1185">Reference proteome</keyword>
<organism evidence="5 6">
    <name type="scientific">Alkalicoccobacillus gibsonii</name>
    <dbReference type="NCBI Taxonomy" id="79881"/>
    <lineage>
        <taxon>Bacteria</taxon>
        <taxon>Bacillati</taxon>
        <taxon>Bacillota</taxon>
        <taxon>Bacilli</taxon>
        <taxon>Bacillales</taxon>
        <taxon>Bacillaceae</taxon>
        <taxon>Alkalicoccobacillus</taxon>
    </lineage>
</organism>
<dbReference type="InterPro" id="IPR027417">
    <property type="entry name" value="P-loop_NTPase"/>
</dbReference>
<evidence type="ECO:0000313" key="5">
    <source>
        <dbReference type="EMBL" id="MEN0645060.1"/>
    </source>
</evidence>
<comment type="caution">
    <text evidence="5">The sequence shown here is derived from an EMBL/GenBank/DDBJ whole genome shotgun (WGS) entry which is preliminary data.</text>
</comment>
<protein>
    <submittedName>
        <fullName evidence="5">ATP-binding cassette domain-containing protein</fullName>
    </submittedName>
</protein>
<dbReference type="PANTHER" id="PTHR42939">
    <property type="entry name" value="ABC TRANSPORTER ATP-BINDING PROTEIN ALBC-RELATED"/>
    <property type="match status" value="1"/>
</dbReference>
<dbReference type="CDD" id="cd03230">
    <property type="entry name" value="ABC_DR_subfamily_A"/>
    <property type="match status" value="1"/>
</dbReference>
<dbReference type="SUPFAM" id="SSF52540">
    <property type="entry name" value="P-loop containing nucleoside triphosphate hydrolases"/>
    <property type="match status" value="1"/>
</dbReference>
<evidence type="ECO:0000259" key="4">
    <source>
        <dbReference type="PROSITE" id="PS50893"/>
    </source>
</evidence>
<keyword evidence="1" id="KW-0813">Transport</keyword>
<proteinExistence type="predicted"/>
<keyword evidence="2" id="KW-0547">Nucleotide-binding</keyword>
<evidence type="ECO:0000256" key="2">
    <source>
        <dbReference type="ARBA" id="ARBA00022741"/>
    </source>
</evidence>
<accession>A0ABU9VMY0</accession>
<dbReference type="Pfam" id="PF00005">
    <property type="entry name" value="ABC_tran"/>
    <property type="match status" value="1"/>
</dbReference>
<dbReference type="Proteomes" id="UP001418796">
    <property type="component" value="Unassembled WGS sequence"/>
</dbReference>
<evidence type="ECO:0000256" key="3">
    <source>
        <dbReference type="ARBA" id="ARBA00022840"/>
    </source>
</evidence>
<name>A0ABU9VMY0_9BACI</name>
<dbReference type="InterPro" id="IPR003593">
    <property type="entry name" value="AAA+_ATPase"/>
</dbReference>
<reference evidence="5 6" key="1">
    <citation type="submission" date="2024-03" db="EMBL/GenBank/DDBJ databases">
        <title>Bacilli Hybrid Assemblies.</title>
        <authorList>
            <person name="Kovac J."/>
        </authorList>
    </citation>
    <scope>NUCLEOTIDE SEQUENCE [LARGE SCALE GENOMIC DNA]</scope>
    <source>
        <strain evidence="5 6">FSL R7-0666</strain>
    </source>
</reference>
<sequence>MKPLTLTHVKKSIDQQSIINVEAMSLDAGCIHALVGDNGSGKTTLLHLISGYIHMDSGKIVRFGENSNKEEWKQKLSYMPQEMQAHSFFSLKDLADLEQLAYKGWDHELFNRLVHEFDLPLKKKLDKLSVGMRKKAMTALALSRPSKLLVMDEPLAGVDISGQEQLKREWISYLEADEERTILFSTHTPSEIGEMADYIHILKKGELEGPFEKDSLSEQYAYIWVEQAPGLSSVPGVKRVQTTGNTSMLLTEDRFTTEEALTVARYEIQQIQALNITEILRVKLEGNEGVSV</sequence>